<dbReference type="PROSITE" id="PS50076">
    <property type="entry name" value="DNAJ_2"/>
    <property type="match status" value="1"/>
</dbReference>
<dbReference type="FunFam" id="1.10.287.110:FF:000087">
    <property type="entry name" value="DnaJ homolog subfamily C member 4"/>
    <property type="match status" value="1"/>
</dbReference>
<dbReference type="GO" id="GO:0005783">
    <property type="term" value="C:endoplasmic reticulum"/>
    <property type="evidence" value="ECO:0007669"/>
    <property type="project" value="UniProtKB-ARBA"/>
</dbReference>
<evidence type="ECO:0000256" key="1">
    <source>
        <dbReference type="ARBA" id="ARBA00004167"/>
    </source>
</evidence>
<dbReference type="Pfam" id="PF00226">
    <property type="entry name" value="DnaJ"/>
    <property type="match status" value="1"/>
</dbReference>
<dbReference type="PANTHER" id="PTHR45283:SF1">
    <property type="entry name" value="NAD(P)H-QUINONE OXIDOREDUCTASE SUBUNIT T, CHLOROPLASTIC"/>
    <property type="match status" value="1"/>
</dbReference>
<evidence type="ECO:0000313" key="9">
    <source>
        <dbReference type="EMBL" id="AKG63516.1"/>
    </source>
</evidence>
<dbReference type="InterPro" id="IPR044618">
    <property type="entry name" value="NdhT-like"/>
</dbReference>
<sequence length="238" mass="27411">MALTAAASPFFSTPSLRNHRRNIKFRKRRMRIMASDDSPSEMSTKRKHVDTRIHWSNQEEGWIGGDKKSQSPSETAAKKEPLGARFAQLINESTTSHYQFLGVMAAADMEEIKSAYRRLSKEYHPDTTSLPLKTASEKFMQLREAYNVLSNEDSRKFYDWTLVQEAESRRAAQMKMKLEDPYQQDVRNAEPMPDMVDRLGGRNMDLSDQAISALTFDIAVVIFCICCIVYIVFFKEPY</sequence>
<evidence type="ECO:0000256" key="3">
    <source>
        <dbReference type="ARBA" id="ARBA00022989"/>
    </source>
</evidence>
<dbReference type="InterPro" id="IPR036869">
    <property type="entry name" value="J_dom_sf"/>
</dbReference>
<dbReference type="PANTHER" id="PTHR45283">
    <property type="entry name" value="NAD(P)H-QUINONE OXIDOREDUCTASE SUBUNIT T, CHLOROPLASTIC"/>
    <property type="match status" value="1"/>
</dbReference>
<dbReference type="SUPFAM" id="SSF46565">
    <property type="entry name" value="Chaperone J-domain"/>
    <property type="match status" value="1"/>
</dbReference>
<dbReference type="PRINTS" id="PR00625">
    <property type="entry name" value="JDOMAIN"/>
</dbReference>
<feature type="region of interest" description="Disordered" evidence="6">
    <location>
        <begin position="58"/>
        <end position="80"/>
    </location>
</feature>
<keyword evidence="2 7" id="KW-0812">Transmembrane</keyword>
<dbReference type="InterPro" id="IPR001623">
    <property type="entry name" value="DnaJ_domain"/>
</dbReference>
<dbReference type="InterPro" id="IPR018253">
    <property type="entry name" value="DnaJ_domain_CS"/>
</dbReference>
<dbReference type="SMART" id="SM00271">
    <property type="entry name" value="DnaJ"/>
    <property type="match status" value="1"/>
</dbReference>
<dbReference type="EMBL" id="KM593343">
    <property type="protein sequence ID" value="AKG63516.1"/>
    <property type="molecule type" value="mRNA"/>
</dbReference>
<protein>
    <submittedName>
        <fullName evidence="9">Chaperone DnaJ-domain superfamily protein</fullName>
    </submittedName>
</protein>
<feature type="transmembrane region" description="Helical" evidence="7">
    <location>
        <begin position="211"/>
        <end position="233"/>
    </location>
</feature>
<dbReference type="CDD" id="cd06257">
    <property type="entry name" value="DnaJ"/>
    <property type="match status" value="1"/>
</dbReference>
<accession>A0A0F7H1F9</accession>
<keyword evidence="4 7" id="KW-0472">Membrane</keyword>
<evidence type="ECO:0000256" key="7">
    <source>
        <dbReference type="SAM" id="Phobius"/>
    </source>
</evidence>
<proteinExistence type="evidence at transcript level"/>
<dbReference type="AlphaFoldDB" id="A0A0F7H1F9"/>
<dbReference type="Gene3D" id="1.10.287.110">
    <property type="entry name" value="DnaJ domain"/>
    <property type="match status" value="1"/>
</dbReference>
<dbReference type="PROSITE" id="PS00636">
    <property type="entry name" value="DNAJ_1"/>
    <property type="match status" value="1"/>
</dbReference>
<evidence type="ECO:0000256" key="2">
    <source>
        <dbReference type="ARBA" id="ARBA00022692"/>
    </source>
</evidence>
<keyword evidence="3 7" id="KW-1133">Transmembrane helix</keyword>
<keyword evidence="5" id="KW-0143">Chaperone</keyword>
<evidence type="ECO:0000259" key="8">
    <source>
        <dbReference type="PROSITE" id="PS50076"/>
    </source>
</evidence>
<gene>
    <name evidence="9" type="primary">NDHT</name>
</gene>
<reference evidence="9" key="1">
    <citation type="journal article" date="2015" name="BMC Plant Biol.">
        <title>NDH expression marks major transitions in plant evolution and reveals coordinate intracellular gene loss.</title>
        <authorList>
            <person name="Ruhlman T.A."/>
            <person name="Chang W.J."/>
            <person name="Chen J.J."/>
            <person name="Huang Y.T."/>
            <person name="Chan M.T."/>
            <person name="Zhang J."/>
            <person name="Liao D.C."/>
            <person name="Blazier J.C."/>
            <person name="Jin X."/>
            <person name="Shih M.C."/>
            <person name="Jansen R.K."/>
            <person name="Lin C.S."/>
        </authorList>
    </citation>
    <scope>NUCLEOTIDE SEQUENCE</scope>
</reference>
<organism evidence="9">
    <name type="scientific">Cypripedium formosanum</name>
    <dbReference type="NCBI Taxonomy" id="53042"/>
    <lineage>
        <taxon>Eukaryota</taxon>
        <taxon>Viridiplantae</taxon>
        <taxon>Streptophyta</taxon>
        <taxon>Embryophyta</taxon>
        <taxon>Tracheophyta</taxon>
        <taxon>Spermatophyta</taxon>
        <taxon>Magnoliopsida</taxon>
        <taxon>Liliopsida</taxon>
        <taxon>Asparagales</taxon>
        <taxon>Orchidaceae</taxon>
        <taxon>Cypripedioideae</taxon>
        <taxon>Cypripedium</taxon>
    </lineage>
</organism>
<feature type="domain" description="J" evidence="8">
    <location>
        <begin position="96"/>
        <end position="162"/>
    </location>
</feature>
<comment type="subcellular location">
    <subcellularLocation>
        <location evidence="1">Membrane</location>
        <topology evidence="1">Single-pass membrane protein</topology>
    </subcellularLocation>
</comment>
<evidence type="ECO:0000256" key="6">
    <source>
        <dbReference type="SAM" id="MobiDB-lite"/>
    </source>
</evidence>
<name>A0A0F7H1F9_9ASPA</name>
<dbReference type="GO" id="GO:0016020">
    <property type="term" value="C:membrane"/>
    <property type="evidence" value="ECO:0007669"/>
    <property type="project" value="UniProtKB-SubCell"/>
</dbReference>
<evidence type="ECO:0000256" key="4">
    <source>
        <dbReference type="ARBA" id="ARBA00023136"/>
    </source>
</evidence>
<evidence type="ECO:0000256" key="5">
    <source>
        <dbReference type="ARBA" id="ARBA00023186"/>
    </source>
</evidence>